<comment type="caution">
    <text evidence="1">The sequence shown here is derived from an EMBL/GenBank/DDBJ whole genome shotgun (WGS) entry which is preliminary data.</text>
</comment>
<proteinExistence type="predicted"/>
<gene>
    <name evidence="1" type="ORF">SAMN04488589_0511</name>
</gene>
<keyword evidence="2" id="KW-1185">Reference proteome</keyword>
<dbReference type="RefSeq" id="WP_091708450.1">
    <property type="nucleotide sequence ID" value="NZ_FNCA01000002.1"/>
</dbReference>
<protein>
    <submittedName>
        <fullName evidence="1">Uncharacterized protein</fullName>
    </submittedName>
</protein>
<dbReference type="Proteomes" id="UP000199259">
    <property type="component" value="Unassembled WGS sequence"/>
</dbReference>
<accession>A0A7Z7AUS3</accession>
<reference evidence="1 2" key="1">
    <citation type="submission" date="2016-10" db="EMBL/GenBank/DDBJ databases">
        <authorList>
            <person name="Varghese N."/>
            <person name="Submissions S."/>
        </authorList>
    </citation>
    <scope>NUCLEOTIDE SEQUENCE [LARGE SCALE GENOMIC DNA]</scope>
    <source>
        <strain evidence="1 2">PL 12/M</strain>
    </source>
</reference>
<evidence type="ECO:0000313" key="2">
    <source>
        <dbReference type="Proteomes" id="UP000199259"/>
    </source>
</evidence>
<evidence type="ECO:0000313" key="1">
    <source>
        <dbReference type="EMBL" id="SDF43546.1"/>
    </source>
</evidence>
<organism evidence="1 2">
    <name type="scientific">Methanolobus vulcani</name>
    <dbReference type="NCBI Taxonomy" id="38026"/>
    <lineage>
        <taxon>Archaea</taxon>
        <taxon>Methanobacteriati</taxon>
        <taxon>Methanobacteriota</taxon>
        <taxon>Stenosarchaea group</taxon>
        <taxon>Methanomicrobia</taxon>
        <taxon>Methanosarcinales</taxon>
        <taxon>Methanosarcinaceae</taxon>
        <taxon>Methanolobus</taxon>
    </lineage>
</organism>
<sequence>MSALGALGTLEYDYQKRQDELFDPKTTILNKGNFTVPGQGQSPDYCHTPYISHIHASGNSALEMIISCKLWRCPSCYRLKVDSEVFKYAVLLECYSLVTGDRPFRAVASMDSDKAYSLTLDEYRGFRRNAKDRLKRNGVTAGFKLDHPFRIKKSVQQAVRVLCGEETSSGGFWNYILNPSSINEINNYLDTDFKSWRDLVNFSPHVHYLLFPGHQKISGDKNIVITKLQKTDGSYTLDNVSDIVQHLRYLLTHCGILVNAGKSRMEPAGVFGDLRNWKPEDYLTPEEIQDIQLSVLNHLNEKRTTPYTVDDMGELCYLRDKEEEKTAEDAGYFPLKEFIAYDECTGECIDSWLSSIRNPDNAVYVEYLLSEYSRILKDTDIPQKKRRLFLGDLRDPPNSFKITKLNV</sequence>
<dbReference type="OrthoDB" id="141705at2157"/>
<name>A0A7Z7AUS3_9EURY</name>
<dbReference type="AlphaFoldDB" id="A0A7Z7AUS3"/>
<dbReference type="EMBL" id="FNCA01000002">
    <property type="protein sequence ID" value="SDF43546.1"/>
    <property type="molecule type" value="Genomic_DNA"/>
</dbReference>